<evidence type="ECO:0000256" key="4">
    <source>
        <dbReference type="ARBA" id="ARBA00022840"/>
    </source>
</evidence>
<dbReference type="AlphaFoldDB" id="A0A124HR45"/>
<proteinExistence type="predicted"/>
<evidence type="ECO:0000313" key="8">
    <source>
        <dbReference type="Proteomes" id="UP000053271"/>
    </source>
</evidence>
<keyword evidence="3" id="KW-0418">Kinase</keyword>
<accession>A0A124HR45</accession>
<dbReference type="GO" id="GO:0005524">
    <property type="term" value="F:ATP binding"/>
    <property type="evidence" value="ECO:0007669"/>
    <property type="project" value="UniProtKB-KW"/>
</dbReference>
<sequence length="215" mass="22738">MAIIHRTTLKPTKLELLTDWLPTRPWYVGDGGPELSRPGGFRLDDPEGEVGIEFMVALDTSGAAPVAYHVPLTYRGAPLADAGHALVGTTEHGVLGTRWVYDGCHDPVFQAQLLALFEGRAQAQAQSLTDTPDHEVTHACTGPAPTAPARPATVTDTASGTTLPTADGTILRIHRRLTPGPHPADALGHVTGAWQSPEGDRTRAVFATLVPGEHG</sequence>
<evidence type="ECO:0000256" key="3">
    <source>
        <dbReference type="ARBA" id="ARBA00022777"/>
    </source>
</evidence>
<name>A0A124HR45_9ACTN</name>
<reference evidence="7 8" key="1">
    <citation type="submission" date="2015-10" db="EMBL/GenBank/DDBJ databases">
        <title>Draft genome sequence of Streptomyces longwoodensis DSM 41677, type strain for the species Streptomyces longwoodensis.</title>
        <authorList>
            <person name="Ruckert C."/>
            <person name="Winkler A."/>
            <person name="Kalinowski J."/>
            <person name="Kampfer P."/>
            <person name="Glaeser S."/>
        </authorList>
    </citation>
    <scope>NUCLEOTIDE SEQUENCE [LARGE SCALE GENOMIC DNA]</scope>
    <source>
        <strain evidence="7 8">DSM 41677</strain>
    </source>
</reference>
<feature type="region of interest" description="Disordered" evidence="5">
    <location>
        <begin position="129"/>
        <end position="166"/>
    </location>
</feature>
<evidence type="ECO:0000256" key="2">
    <source>
        <dbReference type="ARBA" id="ARBA00022741"/>
    </source>
</evidence>
<evidence type="ECO:0000313" key="7">
    <source>
        <dbReference type="EMBL" id="KUN37364.1"/>
    </source>
</evidence>
<comment type="caution">
    <text evidence="7">The sequence shown here is derived from an EMBL/GenBank/DDBJ whole genome shotgun (WGS) entry which is preliminary data.</text>
</comment>
<evidence type="ECO:0000259" key="6">
    <source>
        <dbReference type="Pfam" id="PF18085"/>
    </source>
</evidence>
<protein>
    <submittedName>
        <fullName evidence="7">1,4-alpha-glucan branching protein</fullName>
    </submittedName>
</protein>
<keyword evidence="2" id="KW-0547">Nucleotide-binding</keyword>
<feature type="compositionally biased region" description="Low complexity" evidence="5">
    <location>
        <begin position="138"/>
        <end position="158"/>
    </location>
</feature>
<feature type="domain" description="Maltokinase N-terminal cap" evidence="6">
    <location>
        <begin position="20"/>
        <end position="106"/>
    </location>
</feature>
<organism evidence="7 8">
    <name type="scientific">Streptomyces longwoodensis</name>
    <dbReference type="NCBI Taxonomy" id="68231"/>
    <lineage>
        <taxon>Bacteria</taxon>
        <taxon>Bacillati</taxon>
        <taxon>Actinomycetota</taxon>
        <taxon>Actinomycetes</taxon>
        <taxon>Kitasatosporales</taxon>
        <taxon>Streptomycetaceae</taxon>
        <taxon>Streptomyces</taxon>
    </lineage>
</organism>
<dbReference type="GeneID" id="91426301"/>
<keyword evidence="8" id="KW-1185">Reference proteome</keyword>
<dbReference type="InterPro" id="IPR040999">
    <property type="entry name" value="Mak_N_cap"/>
</dbReference>
<evidence type="ECO:0000256" key="1">
    <source>
        <dbReference type="ARBA" id="ARBA00022679"/>
    </source>
</evidence>
<dbReference type="Proteomes" id="UP000053271">
    <property type="component" value="Unassembled WGS sequence"/>
</dbReference>
<keyword evidence="4" id="KW-0067">ATP-binding</keyword>
<dbReference type="Pfam" id="PF18085">
    <property type="entry name" value="Mak_N_cap"/>
    <property type="match status" value="1"/>
</dbReference>
<dbReference type="EMBL" id="LMWS01000019">
    <property type="protein sequence ID" value="KUN37364.1"/>
    <property type="molecule type" value="Genomic_DNA"/>
</dbReference>
<gene>
    <name evidence="7" type="ORF">AQJ30_17015</name>
</gene>
<dbReference type="GO" id="GO:0016301">
    <property type="term" value="F:kinase activity"/>
    <property type="evidence" value="ECO:0007669"/>
    <property type="project" value="UniProtKB-KW"/>
</dbReference>
<evidence type="ECO:0000256" key="5">
    <source>
        <dbReference type="SAM" id="MobiDB-lite"/>
    </source>
</evidence>
<keyword evidence="1" id="KW-0808">Transferase</keyword>
<dbReference type="STRING" id="68231.AQJ30_17015"/>
<dbReference type="RefSeq" id="WP_067234303.1">
    <property type="nucleotide sequence ID" value="NZ_KQ948553.1"/>
</dbReference>